<evidence type="ECO:0000313" key="13">
    <source>
        <dbReference type="EMBL" id="NKE71725.1"/>
    </source>
</evidence>
<keyword evidence="7 12" id="KW-0472">Membrane</keyword>
<feature type="transmembrane region" description="Helical" evidence="12">
    <location>
        <begin position="33"/>
        <end position="52"/>
    </location>
</feature>
<dbReference type="InterPro" id="IPR029044">
    <property type="entry name" value="Nucleotide-diphossugar_trans"/>
</dbReference>
<evidence type="ECO:0000256" key="11">
    <source>
        <dbReference type="ARBA" id="ARBA00078564"/>
    </source>
</evidence>
<dbReference type="RefSeq" id="WP_168060623.1">
    <property type="nucleotide sequence ID" value="NZ_VTOW01000002.1"/>
</dbReference>
<accession>A0A7X6IBR7</accession>
<feature type="transmembrane region" description="Helical" evidence="12">
    <location>
        <begin position="552"/>
        <end position="569"/>
    </location>
</feature>
<evidence type="ECO:0000256" key="1">
    <source>
        <dbReference type="ARBA" id="ARBA00004141"/>
    </source>
</evidence>
<evidence type="ECO:0000256" key="10">
    <source>
        <dbReference type="ARBA" id="ARBA00068721"/>
    </source>
</evidence>
<evidence type="ECO:0000313" key="14">
    <source>
        <dbReference type="Proteomes" id="UP000534783"/>
    </source>
</evidence>
<feature type="transmembrane region" description="Helical" evidence="12">
    <location>
        <begin position="87"/>
        <end position="108"/>
    </location>
</feature>
<evidence type="ECO:0000256" key="7">
    <source>
        <dbReference type="ARBA" id="ARBA00023136"/>
    </source>
</evidence>
<feature type="transmembrane region" description="Helical" evidence="12">
    <location>
        <begin position="575"/>
        <end position="598"/>
    </location>
</feature>
<gene>
    <name evidence="13" type="ORF">MNODULE_13340</name>
</gene>
<evidence type="ECO:0000256" key="4">
    <source>
        <dbReference type="ARBA" id="ARBA00022692"/>
    </source>
</evidence>
<keyword evidence="2" id="KW-0328">Glycosyltransferase</keyword>
<dbReference type="FunFam" id="3.90.550.10:FF:000164">
    <property type="entry name" value="Beta-(1-3)-glucosyl transferase"/>
    <property type="match status" value="1"/>
</dbReference>
<name>A0A7X6IBR7_9BACT</name>
<feature type="transmembrane region" description="Helical" evidence="12">
    <location>
        <begin position="120"/>
        <end position="142"/>
    </location>
</feature>
<dbReference type="EC" id="2.4.1.336" evidence="9"/>
<keyword evidence="3 13" id="KW-0808">Transferase</keyword>
<dbReference type="GO" id="GO:0016758">
    <property type="term" value="F:hexosyltransferase activity"/>
    <property type="evidence" value="ECO:0007669"/>
    <property type="project" value="TreeGrafter"/>
</dbReference>
<keyword evidence="5" id="KW-0460">Magnesium</keyword>
<proteinExistence type="predicted"/>
<dbReference type="Gene3D" id="3.90.550.10">
    <property type="entry name" value="Spore Coat Polysaccharide Biosynthesis Protein SpsA, Chain A"/>
    <property type="match status" value="1"/>
</dbReference>
<feature type="transmembrane region" description="Helical" evidence="12">
    <location>
        <begin position="631"/>
        <end position="650"/>
    </location>
</feature>
<sequence>MSEIFPYLLYLNLSALLLSGFSLFLFGHRVKRGHWLVSLIYLGSVAYAAQLLLETWIVPPGGRLYPLLLFLGLGIVTAALAEEWNALGQAAFAAMAASAASLIGYTGYVTFTSHLGPLSFAFSIALLLLQSVAMFFMTGHTFEVVDVICRTRWRRNFSICPAERNFPKVSLHLPAYNEPPRMVIQTLDALAKLEYPNYEVIVIDNNTKEESLWRPVEAHCLRLGFKFFHLDNWPGFKSGALNFGLTQTDPEAEIIGVIDSDYVVERNYLKDLIGFFDNPNVAFLQTPQDYRDFSNDDRYAGACYRAYAYFFAVSMASRNERNGIIFAGTMGLIRKRVLEEMGGWDEWCITEDAEISLRILSRGYESVYVDRTYGRGLMPLNFEGLRKQRFRWAFGGMQILRLHWKKLLPWSGRLDPENRLTWGQKADYWLGGLQWLGDPLAFAFTLLLLISSSAFLLARSVFLPPMAVASFFGPPFFILFGVTKFFWALRIRLGCTLREAFDAFMVILGLTWVVTLACLLGLTKKEGVFLRTPKQRGEAAAIRSLQIVAKEGVILGVCLLSSIGLIFSGPTNGTLLLLASLLGWQGFIYGSSLLVSLWSYRSEQKVTDPVLLQTSRTTGERFRSMVTDRRGALGLAAVGGFVAFFFYFSVTLAPDQEKVFRTLPAERPEIPSAPRALINNPPEALIRAKVFSEENAALSKDIDAAVALWSRDGVIRDVNYTLHDESDDRVWRGLDQIRTRYEEEFGLRTYVNLSHQNLSMFIEEEKASVVNDLSATIQSAGKEQKVFLSMGDRWTFRKEGEEWKISSLTVNRTPR</sequence>
<dbReference type="InterPro" id="IPR050321">
    <property type="entry name" value="Glycosyltr_2/OpgH_subfam"/>
</dbReference>
<keyword evidence="4 12" id="KW-0812">Transmembrane</keyword>
<feature type="transmembrane region" description="Helical" evidence="12">
    <location>
        <begin position="470"/>
        <end position="489"/>
    </location>
</feature>
<evidence type="ECO:0000256" key="9">
    <source>
        <dbReference type="ARBA" id="ARBA00066964"/>
    </source>
</evidence>
<dbReference type="AlphaFoldDB" id="A0A7X6IBR7"/>
<dbReference type="InterPro" id="IPR032710">
    <property type="entry name" value="NTF2-like_dom_sf"/>
</dbReference>
<dbReference type="Proteomes" id="UP000534783">
    <property type="component" value="Unassembled WGS sequence"/>
</dbReference>
<evidence type="ECO:0000256" key="5">
    <source>
        <dbReference type="ARBA" id="ARBA00022842"/>
    </source>
</evidence>
<reference evidence="13 14" key="1">
    <citation type="journal article" date="2020" name="Nature">
        <title>Bacterial chemolithoautotrophy via manganese oxidation.</title>
        <authorList>
            <person name="Yu H."/>
            <person name="Leadbetter J.R."/>
        </authorList>
    </citation>
    <scope>NUCLEOTIDE SEQUENCE [LARGE SCALE GENOMIC DNA]</scope>
    <source>
        <strain evidence="13 14">Mn-1</strain>
    </source>
</reference>
<feature type="transmembrane region" description="Helical" evidence="12">
    <location>
        <begin position="501"/>
        <end position="522"/>
    </location>
</feature>
<dbReference type="PANTHER" id="PTHR43867">
    <property type="entry name" value="CELLULOSE SYNTHASE CATALYTIC SUBUNIT A [UDP-FORMING]"/>
    <property type="match status" value="1"/>
</dbReference>
<dbReference type="EMBL" id="VTOW01000002">
    <property type="protein sequence ID" value="NKE71725.1"/>
    <property type="molecule type" value="Genomic_DNA"/>
</dbReference>
<feature type="transmembrane region" description="Helical" evidence="12">
    <location>
        <begin position="64"/>
        <end position="81"/>
    </location>
</feature>
<dbReference type="GO" id="GO:0005886">
    <property type="term" value="C:plasma membrane"/>
    <property type="evidence" value="ECO:0007669"/>
    <property type="project" value="TreeGrafter"/>
</dbReference>
<comment type="catalytic activity">
    <reaction evidence="8">
        <text>a 1,2-diacyl-sn-glycerol + UDP-alpha-D-glucose = a 1,2-diacyl-3-O-(beta-D-glucopyranosyl)-sn-glycerol + UDP + H(+)</text>
        <dbReference type="Rhea" id="RHEA:17285"/>
        <dbReference type="ChEBI" id="CHEBI:15378"/>
        <dbReference type="ChEBI" id="CHEBI:17815"/>
        <dbReference type="ChEBI" id="CHEBI:58223"/>
        <dbReference type="ChEBI" id="CHEBI:58885"/>
        <dbReference type="ChEBI" id="CHEBI:75799"/>
        <dbReference type="EC" id="2.4.1.336"/>
    </reaction>
</comment>
<comment type="caution">
    <text evidence="13">The sequence shown here is derived from an EMBL/GenBank/DDBJ whole genome shotgun (WGS) entry which is preliminary data.</text>
</comment>
<dbReference type="Pfam" id="PF13641">
    <property type="entry name" value="Glyco_tranf_2_3"/>
    <property type="match status" value="1"/>
</dbReference>
<feature type="transmembrane region" description="Helical" evidence="12">
    <location>
        <begin position="7"/>
        <end position="27"/>
    </location>
</feature>
<evidence type="ECO:0000256" key="8">
    <source>
        <dbReference type="ARBA" id="ARBA00053004"/>
    </source>
</evidence>
<dbReference type="Gene3D" id="3.10.450.50">
    <property type="match status" value="1"/>
</dbReference>
<protein>
    <recommendedName>
        <fullName evidence="10">Beta-monoglucosyldiacylglycerol synthase</fullName>
        <ecNumber evidence="9">2.4.1.336</ecNumber>
    </recommendedName>
    <alternativeName>
        <fullName evidence="11">UDP-glucose:1,2-diacylglycerol 3-beta-D-glucosyltransferase</fullName>
    </alternativeName>
</protein>
<organism evidence="13 14">
    <name type="scientific">Candidatus Manganitrophus noduliformans</name>
    <dbReference type="NCBI Taxonomy" id="2606439"/>
    <lineage>
        <taxon>Bacteria</taxon>
        <taxon>Pseudomonadati</taxon>
        <taxon>Nitrospirota</taxon>
        <taxon>Nitrospiria</taxon>
        <taxon>Candidatus Troglogloeales</taxon>
        <taxon>Candidatus Manganitrophaceae</taxon>
        <taxon>Candidatus Manganitrophus</taxon>
    </lineage>
</organism>
<comment type="subcellular location">
    <subcellularLocation>
        <location evidence="1">Membrane</location>
        <topology evidence="1">Multi-pass membrane protein</topology>
    </subcellularLocation>
</comment>
<keyword evidence="6 12" id="KW-1133">Transmembrane helix</keyword>
<keyword evidence="14" id="KW-1185">Reference proteome</keyword>
<evidence type="ECO:0000256" key="6">
    <source>
        <dbReference type="ARBA" id="ARBA00022989"/>
    </source>
</evidence>
<evidence type="ECO:0000256" key="3">
    <source>
        <dbReference type="ARBA" id="ARBA00022679"/>
    </source>
</evidence>
<evidence type="ECO:0000256" key="2">
    <source>
        <dbReference type="ARBA" id="ARBA00022676"/>
    </source>
</evidence>
<dbReference type="PANTHER" id="PTHR43867:SF4">
    <property type="entry name" value="BETA-(1-3)-GLUCOSYL TRANSFERASE"/>
    <property type="match status" value="1"/>
</dbReference>
<dbReference type="SUPFAM" id="SSF53448">
    <property type="entry name" value="Nucleotide-diphospho-sugar transferases"/>
    <property type="match status" value="1"/>
</dbReference>
<dbReference type="SUPFAM" id="SSF54427">
    <property type="entry name" value="NTF2-like"/>
    <property type="match status" value="1"/>
</dbReference>
<feature type="transmembrane region" description="Helical" evidence="12">
    <location>
        <begin position="440"/>
        <end position="458"/>
    </location>
</feature>
<evidence type="ECO:0000256" key="12">
    <source>
        <dbReference type="SAM" id="Phobius"/>
    </source>
</evidence>